<dbReference type="AlphaFoldDB" id="A0A1A9RM62"/>
<evidence type="ECO:0000313" key="1">
    <source>
        <dbReference type="EMBL" id="OAM20342.1"/>
    </source>
</evidence>
<dbReference type="InterPro" id="IPR010265">
    <property type="entry name" value="Phage_lambda_TipM"/>
</dbReference>
<sequence length="111" mass="12714">MAIETFGWPVEAKLTAEHKFAVRTVKFGDGYEQRQALSLRPKLQTWEVTLGGLPETLSQVRAFLDAHAGVKAFYWTPPGRERLLVKVAEYREAHQGGRVWQLSWKFEEVLA</sequence>
<accession>A0A1A9RM62</accession>
<gene>
    <name evidence="1" type="ORF">A7P89_10605</name>
</gene>
<dbReference type="Proteomes" id="UP000078103">
    <property type="component" value="Unassembled WGS sequence"/>
</dbReference>
<name>A0A1A9RM62_EIKCO</name>
<dbReference type="Pfam" id="PF05939">
    <property type="entry name" value="Phage_min_tail"/>
    <property type="match status" value="1"/>
</dbReference>
<protein>
    <submittedName>
        <fullName evidence="1">Phage tail protein</fullName>
    </submittedName>
</protein>
<organism evidence="1 2">
    <name type="scientific">Eikenella corrodens</name>
    <dbReference type="NCBI Taxonomy" id="539"/>
    <lineage>
        <taxon>Bacteria</taxon>
        <taxon>Pseudomonadati</taxon>
        <taxon>Pseudomonadota</taxon>
        <taxon>Betaproteobacteria</taxon>
        <taxon>Neisseriales</taxon>
        <taxon>Neisseriaceae</taxon>
        <taxon>Eikenella</taxon>
    </lineage>
</organism>
<dbReference type="EMBL" id="LXSH01000028">
    <property type="protein sequence ID" value="OAM20342.1"/>
    <property type="molecule type" value="Genomic_DNA"/>
</dbReference>
<comment type="caution">
    <text evidence="1">The sequence shown here is derived from an EMBL/GenBank/DDBJ whole genome shotgun (WGS) entry which is preliminary data.</text>
</comment>
<proteinExistence type="predicted"/>
<evidence type="ECO:0000313" key="2">
    <source>
        <dbReference type="Proteomes" id="UP000078103"/>
    </source>
</evidence>
<reference evidence="2" key="1">
    <citation type="submission" date="2016-05" db="EMBL/GenBank/DDBJ databases">
        <title>Draft genome of Corynebacterium afermentans subsp. afermentans LCDC 88199T.</title>
        <authorList>
            <person name="Bernier A.-M."/>
            <person name="Bernard K."/>
        </authorList>
    </citation>
    <scope>NUCLEOTIDE SEQUENCE [LARGE SCALE GENOMIC DNA]</scope>
    <source>
        <strain evidence="2">NML120819</strain>
    </source>
</reference>
<dbReference type="RefSeq" id="WP_064106468.1">
    <property type="nucleotide sequence ID" value="NZ_LXSH01000028.1"/>
</dbReference>